<reference evidence="1 2" key="1">
    <citation type="submission" date="2016-10" db="EMBL/GenBank/DDBJ databases">
        <authorList>
            <person name="de Groot N.N."/>
        </authorList>
    </citation>
    <scope>NUCLEOTIDE SEQUENCE [LARGE SCALE GENOMIC DNA]</scope>
    <source>
        <strain evidence="1 2">CGMCC 1.3442</strain>
    </source>
</reference>
<proteinExistence type="predicted"/>
<gene>
    <name evidence="1" type="ORF">SAMN05216498_1061</name>
</gene>
<dbReference type="EMBL" id="FNIG01000002">
    <property type="protein sequence ID" value="SDM98813.1"/>
    <property type="molecule type" value="Genomic_DNA"/>
</dbReference>
<name>A0A1G9XRE2_9BACI</name>
<accession>A0A1G9XRE2</accession>
<dbReference type="STRING" id="237069.SAMN05216498_1061"/>
<dbReference type="AlphaFoldDB" id="A0A1G9XRE2"/>
<sequence length="63" mass="7571">MKLYGIILDNDQWVHIIADEISYDEEKITFKKSSFEIAQFNTNNVKKFRDYNMDNEMESEDSE</sequence>
<keyword evidence="2" id="KW-1185">Reference proteome</keyword>
<dbReference type="RefSeq" id="WP_093855573.1">
    <property type="nucleotide sequence ID" value="NZ_BJVZ01000001.1"/>
</dbReference>
<organism evidence="1 2">
    <name type="scientific">Tenuibacillus multivorans</name>
    <dbReference type="NCBI Taxonomy" id="237069"/>
    <lineage>
        <taxon>Bacteria</taxon>
        <taxon>Bacillati</taxon>
        <taxon>Bacillota</taxon>
        <taxon>Bacilli</taxon>
        <taxon>Bacillales</taxon>
        <taxon>Bacillaceae</taxon>
        <taxon>Tenuibacillus</taxon>
    </lineage>
</organism>
<evidence type="ECO:0000313" key="1">
    <source>
        <dbReference type="EMBL" id="SDM98813.1"/>
    </source>
</evidence>
<evidence type="ECO:0000313" key="2">
    <source>
        <dbReference type="Proteomes" id="UP000199334"/>
    </source>
</evidence>
<protein>
    <submittedName>
        <fullName evidence="1">Uncharacterized protein</fullName>
    </submittedName>
</protein>
<dbReference type="Proteomes" id="UP000199334">
    <property type="component" value="Unassembled WGS sequence"/>
</dbReference>